<evidence type="ECO:0000313" key="2">
    <source>
        <dbReference type="Proteomes" id="UP000479710"/>
    </source>
</evidence>
<sequence>ILPCRLTCTAMYIEEDIQTGPVLLQLNLLLQQIRGAYMISEILLKALQGEIPALELYNTSANCQGPQYSGMEDQCPCFSLCPSLNAINLQLGLLIKYYPAPQMILYRAQ</sequence>
<name>A0A6G1F8Y4_9ORYZ</name>
<accession>A0A6G1F8Y4</accession>
<protein>
    <submittedName>
        <fullName evidence="1">Uncharacterized protein</fullName>
    </submittedName>
</protein>
<proteinExistence type="predicted"/>
<dbReference type="AlphaFoldDB" id="A0A6G1F8Y4"/>
<evidence type="ECO:0000313" key="1">
    <source>
        <dbReference type="EMBL" id="KAF0933388.1"/>
    </source>
</evidence>
<dbReference type="Proteomes" id="UP000479710">
    <property type="component" value="Unassembled WGS sequence"/>
</dbReference>
<organism evidence="1 2">
    <name type="scientific">Oryza meyeriana var. granulata</name>
    <dbReference type="NCBI Taxonomy" id="110450"/>
    <lineage>
        <taxon>Eukaryota</taxon>
        <taxon>Viridiplantae</taxon>
        <taxon>Streptophyta</taxon>
        <taxon>Embryophyta</taxon>
        <taxon>Tracheophyta</taxon>
        <taxon>Spermatophyta</taxon>
        <taxon>Magnoliopsida</taxon>
        <taxon>Liliopsida</taxon>
        <taxon>Poales</taxon>
        <taxon>Poaceae</taxon>
        <taxon>BOP clade</taxon>
        <taxon>Oryzoideae</taxon>
        <taxon>Oryzeae</taxon>
        <taxon>Oryzinae</taxon>
        <taxon>Oryza</taxon>
        <taxon>Oryza meyeriana</taxon>
    </lineage>
</organism>
<dbReference type="EMBL" id="SPHZ02000001">
    <property type="protein sequence ID" value="KAF0933388.1"/>
    <property type="molecule type" value="Genomic_DNA"/>
</dbReference>
<feature type="non-terminal residue" evidence="1">
    <location>
        <position position="1"/>
    </location>
</feature>
<reference evidence="1 2" key="1">
    <citation type="submission" date="2019-11" db="EMBL/GenBank/DDBJ databases">
        <title>Whole genome sequence of Oryza granulata.</title>
        <authorList>
            <person name="Li W."/>
        </authorList>
    </citation>
    <scope>NUCLEOTIDE SEQUENCE [LARGE SCALE GENOMIC DNA]</scope>
    <source>
        <strain evidence="2">cv. Menghai</strain>
        <tissue evidence="1">Leaf</tissue>
    </source>
</reference>
<comment type="caution">
    <text evidence="1">The sequence shown here is derived from an EMBL/GenBank/DDBJ whole genome shotgun (WGS) entry which is preliminary data.</text>
</comment>
<keyword evidence="2" id="KW-1185">Reference proteome</keyword>
<gene>
    <name evidence="1" type="ORF">E2562_018007</name>
</gene>